<dbReference type="EMBL" id="JTDI01000009">
    <property type="protein sequence ID" value="KHK89126.1"/>
    <property type="molecule type" value="Genomic_DNA"/>
</dbReference>
<evidence type="ECO:0000259" key="4">
    <source>
        <dbReference type="PROSITE" id="PS50043"/>
    </source>
</evidence>
<dbReference type="STRING" id="1348853.LK12_22240"/>
<gene>
    <name evidence="5" type="ORF">LK12_22240</name>
</gene>
<dbReference type="PANTHER" id="PTHR44688:SF16">
    <property type="entry name" value="DNA-BINDING TRANSCRIPTIONAL ACTIVATOR DEVR_DOSR"/>
    <property type="match status" value="1"/>
</dbReference>
<dbReference type="Pfam" id="PF00196">
    <property type="entry name" value="GerE"/>
    <property type="match status" value="1"/>
</dbReference>
<evidence type="ECO:0000313" key="5">
    <source>
        <dbReference type="EMBL" id="KHK89126.1"/>
    </source>
</evidence>
<keyword evidence="2" id="KW-0238">DNA-binding</keyword>
<reference evidence="5 6" key="1">
    <citation type="submission" date="2014-10" db="EMBL/GenBank/DDBJ databases">
        <title>Genome sequence of Novosphingobium malaysiense MUSC 273(T).</title>
        <authorList>
            <person name="Lee L.-H."/>
        </authorList>
    </citation>
    <scope>NUCLEOTIDE SEQUENCE [LARGE SCALE GENOMIC DNA]</scope>
    <source>
        <strain evidence="5 6">MUSC 273</strain>
    </source>
</reference>
<dbReference type="Proteomes" id="UP000031057">
    <property type="component" value="Unassembled WGS sequence"/>
</dbReference>
<dbReference type="PANTHER" id="PTHR44688">
    <property type="entry name" value="DNA-BINDING TRANSCRIPTIONAL ACTIVATOR DEVR_DOSR"/>
    <property type="match status" value="1"/>
</dbReference>
<sequence>MLGFPYHALVQHADLARPPRHLVFLQNYPACWVETFARQGLHRHDPVQLLASRRPGSFAWRDMPRLLQLTAANRQVMNDALRAGLGEGFTVPLHVPGVRSASCSFAVHPGEPLPVDSLLAAEILAHGIFSALFDILLAPRRRAIAHLAPRELECIRLMAQGKTDWEIGTILGLAEETVKTYLKSARERFGVARRTQLALAAVSHGHVSLDELVTWQ</sequence>
<dbReference type="InterPro" id="IPR005143">
    <property type="entry name" value="TF_LuxR_autoind-bd_dom"/>
</dbReference>
<dbReference type="PRINTS" id="PR00038">
    <property type="entry name" value="HTHLUXR"/>
</dbReference>
<name>A0A0B1ZIZ5_9SPHN</name>
<accession>A0A0B1ZIZ5</accession>
<dbReference type="InterPro" id="IPR016032">
    <property type="entry name" value="Sig_transdc_resp-reg_C-effctor"/>
</dbReference>
<protein>
    <recommendedName>
        <fullName evidence="4">HTH luxR-type domain-containing protein</fullName>
    </recommendedName>
</protein>
<dbReference type="GO" id="GO:0006355">
    <property type="term" value="P:regulation of DNA-templated transcription"/>
    <property type="evidence" value="ECO:0007669"/>
    <property type="project" value="InterPro"/>
</dbReference>
<feature type="domain" description="HTH luxR-type" evidence="4">
    <location>
        <begin position="140"/>
        <end position="205"/>
    </location>
</feature>
<evidence type="ECO:0000256" key="1">
    <source>
        <dbReference type="ARBA" id="ARBA00023015"/>
    </source>
</evidence>
<dbReference type="PROSITE" id="PS50043">
    <property type="entry name" value="HTH_LUXR_2"/>
    <property type="match status" value="1"/>
</dbReference>
<dbReference type="InterPro" id="IPR000792">
    <property type="entry name" value="Tscrpt_reg_LuxR_C"/>
</dbReference>
<dbReference type="AlphaFoldDB" id="A0A0B1ZIZ5"/>
<evidence type="ECO:0000256" key="3">
    <source>
        <dbReference type="ARBA" id="ARBA00023163"/>
    </source>
</evidence>
<keyword evidence="6" id="KW-1185">Reference proteome</keyword>
<evidence type="ECO:0000256" key="2">
    <source>
        <dbReference type="ARBA" id="ARBA00023125"/>
    </source>
</evidence>
<organism evidence="5 6">
    <name type="scientific">Novosphingobium malaysiense</name>
    <dbReference type="NCBI Taxonomy" id="1348853"/>
    <lineage>
        <taxon>Bacteria</taxon>
        <taxon>Pseudomonadati</taxon>
        <taxon>Pseudomonadota</taxon>
        <taxon>Alphaproteobacteria</taxon>
        <taxon>Sphingomonadales</taxon>
        <taxon>Sphingomonadaceae</taxon>
        <taxon>Novosphingobium</taxon>
    </lineage>
</organism>
<dbReference type="SMART" id="SM00421">
    <property type="entry name" value="HTH_LUXR"/>
    <property type="match status" value="1"/>
</dbReference>
<dbReference type="Gene3D" id="3.30.450.80">
    <property type="entry name" value="Transcription factor LuxR-like, autoinducer-binding domain"/>
    <property type="match status" value="1"/>
</dbReference>
<proteinExistence type="predicted"/>
<dbReference type="CDD" id="cd06170">
    <property type="entry name" value="LuxR_C_like"/>
    <property type="match status" value="1"/>
</dbReference>
<dbReference type="Gene3D" id="1.10.10.10">
    <property type="entry name" value="Winged helix-like DNA-binding domain superfamily/Winged helix DNA-binding domain"/>
    <property type="match status" value="1"/>
</dbReference>
<dbReference type="SUPFAM" id="SSF75516">
    <property type="entry name" value="Pheromone-binding domain of LuxR-like quorum-sensing transcription factors"/>
    <property type="match status" value="1"/>
</dbReference>
<keyword evidence="1" id="KW-0805">Transcription regulation</keyword>
<dbReference type="InterPro" id="IPR036693">
    <property type="entry name" value="TF_LuxR_autoind-bd_dom_sf"/>
</dbReference>
<dbReference type="SUPFAM" id="SSF46894">
    <property type="entry name" value="C-terminal effector domain of the bipartite response regulators"/>
    <property type="match status" value="1"/>
</dbReference>
<evidence type="ECO:0000313" key="6">
    <source>
        <dbReference type="Proteomes" id="UP000031057"/>
    </source>
</evidence>
<dbReference type="Pfam" id="PF03472">
    <property type="entry name" value="Autoind_bind"/>
    <property type="match status" value="1"/>
</dbReference>
<keyword evidence="3" id="KW-0804">Transcription</keyword>
<dbReference type="GO" id="GO:0003677">
    <property type="term" value="F:DNA binding"/>
    <property type="evidence" value="ECO:0007669"/>
    <property type="project" value="UniProtKB-KW"/>
</dbReference>
<comment type="caution">
    <text evidence="5">The sequence shown here is derived from an EMBL/GenBank/DDBJ whole genome shotgun (WGS) entry which is preliminary data.</text>
</comment>
<dbReference type="InterPro" id="IPR036388">
    <property type="entry name" value="WH-like_DNA-bd_sf"/>
</dbReference>